<gene>
    <name evidence="2" type="ORF">FRY74_10555</name>
</gene>
<sequence length="285" mass="31018">MKQSIKFLSVISFLLVLAFSCKKDEKVDNQTNSALDNSIAQNLFQDIKKVVEEAANDEGASNINKKTGYSFGNCASVSVTPAWSDTATWPKVMTIDFGATNCVDNYGTNRRGKLIITLSDRYKNIGSVLSVVPENYHVNNYMVEGNKTLTNNGRNAANNLNWTVQVTNGKITYPDGRISTWQATRNNEWITGESTTLFSDGVSGICDDEYLVTGSSNGINTNGLAYTTNITSPLKAKVCCRWITSGNIEIYPQGLITRSIDFGIGNCDALATISIGGNSFLIPLN</sequence>
<dbReference type="AlphaFoldDB" id="A0A5C6RQM8"/>
<feature type="chain" id="PRO_5022710696" description="Lipoprotein" evidence="1">
    <location>
        <begin position="24"/>
        <end position="285"/>
    </location>
</feature>
<keyword evidence="3" id="KW-1185">Reference proteome</keyword>
<evidence type="ECO:0000256" key="1">
    <source>
        <dbReference type="SAM" id="SignalP"/>
    </source>
</evidence>
<evidence type="ECO:0000313" key="3">
    <source>
        <dbReference type="Proteomes" id="UP000321721"/>
    </source>
</evidence>
<dbReference type="RefSeq" id="WP_147101304.1">
    <property type="nucleotide sequence ID" value="NZ_VOOS01000005.1"/>
</dbReference>
<evidence type="ECO:0008006" key="4">
    <source>
        <dbReference type="Google" id="ProtNLM"/>
    </source>
</evidence>
<name>A0A5C6RQM8_9FLAO</name>
<proteinExistence type="predicted"/>
<organism evidence="2 3">
    <name type="scientific">Vicingus serpentipes</name>
    <dbReference type="NCBI Taxonomy" id="1926625"/>
    <lineage>
        <taxon>Bacteria</taxon>
        <taxon>Pseudomonadati</taxon>
        <taxon>Bacteroidota</taxon>
        <taxon>Flavobacteriia</taxon>
        <taxon>Flavobacteriales</taxon>
        <taxon>Vicingaceae</taxon>
        <taxon>Vicingus</taxon>
    </lineage>
</organism>
<dbReference type="Proteomes" id="UP000321721">
    <property type="component" value="Unassembled WGS sequence"/>
</dbReference>
<evidence type="ECO:0000313" key="2">
    <source>
        <dbReference type="EMBL" id="TXB64225.1"/>
    </source>
</evidence>
<keyword evidence="1" id="KW-0732">Signal</keyword>
<dbReference type="OrthoDB" id="1114031at2"/>
<reference evidence="2 3" key="1">
    <citation type="submission" date="2019-08" db="EMBL/GenBank/DDBJ databases">
        <title>Genome of Vicingus serpentipes NCIMB 15042.</title>
        <authorList>
            <person name="Bowman J.P."/>
        </authorList>
    </citation>
    <scope>NUCLEOTIDE SEQUENCE [LARGE SCALE GENOMIC DNA]</scope>
    <source>
        <strain evidence="2 3">NCIMB 15042</strain>
    </source>
</reference>
<dbReference type="EMBL" id="VOOS01000005">
    <property type="protein sequence ID" value="TXB64225.1"/>
    <property type="molecule type" value="Genomic_DNA"/>
</dbReference>
<feature type="signal peptide" evidence="1">
    <location>
        <begin position="1"/>
        <end position="23"/>
    </location>
</feature>
<comment type="caution">
    <text evidence="2">The sequence shown here is derived from an EMBL/GenBank/DDBJ whole genome shotgun (WGS) entry which is preliminary data.</text>
</comment>
<accession>A0A5C6RQM8</accession>
<dbReference type="PROSITE" id="PS51257">
    <property type="entry name" value="PROKAR_LIPOPROTEIN"/>
    <property type="match status" value="1"/>
</dbReference>
<protein>
    <recommendedName>
        <fullName evidence="4">Lipoprotein</fullName>
    </recommendedName>
</protein>